<dbReference type="Pfam" id="PF11047">
    <property type="entry name" value="SopD"/>
    <property type="match status" value="1"/>
</dbReference>
<evidence type="ECO:0000259" key="1">
    <source>
        <dbReference type="PROSITE" id="PS50011"/>
    </source>
</evidence>
<dbReference type="InterPro" id="IPR022747">
    <property type="entry name" value="SopD"/>
</dbReference>
<dbReference type="GO" id="GO:0005524">
    <property type="term" value="F:ATP binding"/>
    <property type="evidence" value="ECO:0007669"/>
    <property type="project" value="InterPro"/>
</dbReference>
<evidence type="ECO:0000313" key="2">
    <source>
        <dbReference type="EMBL" id="KML40461.1"/>
    </source>
</evidence>
<name>A0A0J5VXX5_BURCE</name>
<reference evidence="2 3" key="1">
    <citation type="submission" date="2015-05" db="EMBL/GenBank/DDBJ databases">
        <title>Draft genome of Burkholderia cepacia LK29.</title>
        <authorList>
            <person name="Chan X.Y."/>
        </authorList>
    </citation>
    <scope>NUCLEOTIDE SEQUENCE [LARGE SCALE GENOMIC DNA]</scope>
    <source>
        <strain evidence="2 3">LK29</strain>
    </source>
</reference>
<organism evidence="2 3">
    <name type="scientific">Burkholderia cepacia</name>
    <name type="common">Pseudomonas cepacia</name>
    <dbReference type="NCBI Taxonomy" id="292"/>
    <lineage>
        <taxon>Bacteria</taxon>
        <taxon>Pseudomonadati</taxon>
        <taxon>Pseudomonadota</taxon>
        <taxon>Betaproteobacteria</taxon>
        <taxon>Burkholderiales</taxon>
        <taxon>Burkholderiaceae</taxon>
        <taxon>Burkholderia</taxon>
        <taxon>Burkholderia cepacia complex</taxon>
    </lineage>
</organism>
<dbReference type="InterPro" id="IPR011009">
    <property type="entry name" value="Kinase-like_dom_sf"/>
</dbReference>
<accession>A0A0J5VXX5</accession>
<dbReference type="PROSITE" id="PS50011">
    <property type="entry name" value="PROTEIN_KINASE_DOM"/>
    <property type="match status" value="1"/>
</dbReference>
<dbReference type="SUPFAM" id="SSF56112">
    <property type="entry name" value="Protein kinase-like (PK-like)"/>
    <property type="match status" value="1"/>
</dbReference>
<protein>
    <recommendedName>
        <fullName evidence="1">Protein kinase domain-containing protein</fullName>
    </recommendedName>
</protein>
<dbReference type="InterPro" id="IPR000719">
    <property type="entry name" value="Prot_kinase_dom"/>
</dbReference>
<dbReference type="PATRIC" id="fig|292.27.peg.820"/>
<evidence type="ECO:0000313" key="3">
    <source>
        <dbReference type="Proteomes" id="UP000036338"/>
    </source>
</evidence>
<dbReference type="GO" id="GO:0004672">
    <property type="term" value="F:protein kinase activity"/>
    <property type="evidence" value="ECO:0007669"/>
    <property type="project" value="InterPro"/>
</dbReference>
<sequence>MMSGDQKISTHMGLWDKFKDLFRVEKKQDALDRLFKLMNVESPLNAFHSFNLLAQLATASNRTLFTTVTTQNQDNCHVSFCIDGVVVRAMQVSAQEKSLILLDLGESTDASYVQTQASSLEDYQLYVTPENLALLVDSDFAFGGVHKRFNADTGVLQAQDDVGCADFEREKQVAEYTCNREHLQRYVSTQQPIAAPRNVNPNFAYAKVIRYDPKHIVSHELDASLATLSPDQARSVAAQLVDMVRAFYCNRLSHRDLHMQNLLVHKREEDGSVFLKAIDFGRARFDQDFEAERFNDIDYLFDRKGCSLAETVGRNFLVGKDSEVARKHYPLHKLLERFNVREADVVGILSRIGRALKEDLQSMGFDDEQGINQAFECALESVQGNLAKLIASWEFE</sequence>
<dbReference type="Pfam" id="PF00069">
    <property type="entry name" value="Pkinase"/>
    <property type="match status" value="1"/>
</dbReference>
<comment type="caution">
    <text evidence="2">The sequence shown here is derived from an EMBL/GenBank/DDBJ whole genome shotgun (WGS) entry which is preliminary data.</text>
</comment>
<dbReference type="AlphaFoldDB" id="A0A0J5VXX5"/>
<dbReference type="Gene3D" id="3.30.2440.10">
    <property type="entry name" value="Secreted effector protein SifA"/>
    <property type="match status" value="1"/>
</dbReference>
<dbReference type="GO" id="GO:0033644">
    <property type="term" value="C:host cell membrane"/>
    <property type="evidence" value="ECO:0007669"/>
    <property type="project" value="InterPro"/>
</dbReference>
<dbReference type="EMBL" id="LDWR01000118">
    <property type="protein sequence ID" value="KML40461.1"/>
    <property type="molecule type" value="Genomic_DNA"/>
</dbReference>
<dbReference type="Proteomes" id="UP000036338">
    <property type="component" value="Unassembled WGS sequence"/>
</dbReference>
<gene>
    <name evidence="2" type="ORF">VL15_38145</name>
</gene>
<proteinExistence type="predicted"/>
<dbReference type="Gene3D" id="1.10.510.10">
    <property type="entry name" value="Transferase(Phosphotransferase) domain 1"/>
    <property type="match status" value="1"/>
</dbReference>
<feature type="domain" description="Protein kinase" evidence="1">
    <location>
        <begin position="50"/>
        <end position="396"/>
    </location>
</feature>